<keyword evidence="6" id="KW-0931">ER-Golgi transport</keyword>
<keyword evidence="12" id="KW-1185">Reference proteome</keyword>
<keyword evidence="4 10" id="KW-0677">Repeat</keyword>
<comment type="function">
    <text evidence="10">Guanine nucleotide-exchange factor (GEF) required for the formation or budding of transport vesicles from the ER.</text>
</comment>
<keyword evidence="7 10" id="KW-0653">Protein transport</keyword>
<keyword evidence="9 10" id="KW-0472">Membrane</keyword>
<dbReference type="Proteomes" id="UP001642482">
    <property type="component" value="Unassembled WGS sequence"/>
</dbReference>
<dbReference type="InterPro" id="IPR015943">
    <property type="entry name" value="WD40/YVTN_repeat-like_dom_sf"/>
</dbReference>
<dbReference type="PANTHER" id="PTHR23284:SF0">
    <property type="entry name" value="PROLACTIN REGULATORY ELEMENT-BINDING PROTEIN"/>
    <property type="match status" value="1"/>
</dbReference>
<keyword evidence="8 10" id="KW-1133">Transmembrane helix</keyword>
<accession>A0ABP0D1B0</accession>
<evidence type="ECO:0000256" key="4">
    <source>
        <dbReference type="ARBA" id="ARBA00022737"/>
    </source>
</evidence>
<proteinExistence type="inferred from homology"/>
<dbReference type="EMBL" id="CAWUHD010000173">
    <property type="protein sequence ID" value="CAK7237051.1"/>
    <property type="molecule type" value="Genomic_DNA"/>
</dbReference>
<evidence type="ECO:0000256" key="3">
    <source>
        <dbReference type="ARBA" id="ARBA00022692"/>
    </source>
</evidence>
<dbReference type="Gene3D" id="2.130.10.10">
    <property type="entry name" value="YVTN repeat-like/Quinoprotein amine dehydrogenase"/>
    <property type="match status" value="2"/>
</dbReference>
<evidence type="ECO:0000256" key="6">
    <source>
        <dbReference type="ARBA" id="ARBA00022892"/>
    </source>
</evidence>
<reference evidence="11 12" key="1">
    <citation type="submission" date="2024-01" db="EMBL/GenBank/DDBJ databases">
        <authorList>
            <person name="Allen C."/>
            <person name="Tagirdzhanova G."/>
        </authorList>
    </citation>
    <scope>NUCLEOTIDE SEQUENCE [LARGE SCALE GENOMIC DNA]</scope>
</reference>
<feature type="transmembrane region" description="Helical" evidence="10">
    <location>
        <begin position="535"/>
        <end position="554"/>
    </location>
</feature>
<evidence type="ECO:0000256" key="1">
    <source>
        <dbReference type="ARBA" id="ARBA00022448"/>
    </source>
</evidence>
<evidence type="ECO:0000256" key="2">
    <source>
        <dbReference type="ARBA" id="ARBA00022574"/>
    </source>
</evidence>
<keyword evidence="5 10" id="KW-0256">Endoplasmic reticulum</keyword>
<evidence type="ECO:0000313" key="11">
    <source>
        <dbReference type="EMBL" id="CAK7237051.1"/>
    </source>
</evidence>
<keyword evidence="2 10" id="KW-0853">WD repeat</keyword>
<comment type="caution">
    <text evidence="11">The sequence shown here is derived from an EMBL/GenBank/DDBJ whole genome shotgun (WGS) entry which is preliminary data.</text>
</comment>
<sequence>MDILTSHTTLDYPLYVCDFDPTDAGRLIVGGGGGASRTGVGNKITLINTSKPDDPVLVPTSEIELSKDEDSVTSFAAGPRRGRTTLTYAGINSDLDSLKKGRNEHFRVYGVDGPITTSTKSASTAGTTSSKITELARAPFFHAAEPDPDAYQRLVRLSAPFPDGQGSTLPQLGACATGLSKSSQIVLFDVTTAAPAATAPSAKSTAAATVLPKVRGRLELSKDPADLDVIQTSAEQYQLAFCTDHELFLFNVEAKGIGGSAAGIGKRRSSSSGGTTGNAVAALSAATPAATATGSVTASDEPYLAYEITTDEATGRTTRPTFRAIRYVTPRFILAVCNLPQRTGTFLLGLRLPEISQAVDGSDEQARITINVKLPKSVTQATGLAVRNLTPPVAPGTRQTSGTQFVVAVAGGGTDNSLSLYTLEYKNDGGRTEMLANLHPFRTVKEVHELPMTSIALSTFHAPTSSTSSAAIQYLRLASVSVKNTVVVHSIPLRKLPSPSETVPSTAAAAAAAAALNPPRYVVALKSNPPTGKGFMAFIVILFTVVILAAQGLLEIMGNTQPWLGARNIVPITWLSPLPPRYAVGDRLTLANEAAAAAQKIATSVPEAVIANEKEAHDDFGAIPELHPVAAYLSTGAVPAQEEASGQQILFMRGEDSDHTIEVVTHNEAEHGPAVGWDDLDDKQKATWQKQLAKAGHWTEEMGETVLRGILFGEMAGVVGAMVR</sequence>
<keyword evidence="3 10" id="KW-0812">Transmembrane</keyword>
<evidence type="ECO:0000256" key="10">
    <source>
        <dbReference type="RuleBase" id="RU369019"/>
    </source>
</evidence>
<name>A0ABP0D1B0_9PEZI</name>
<comment type="similarity">
    <text evidence="10">Belongs to the WD repeat SEC12 family.</text>
</comment>
<evidence type="ECO:0000256" key="8">
    <source>
        <dbReference type="ARBA" id="ARBA00022989"/>
    </source>
</evidence>
<protein>
    <recommendedName>
        <fullName evidence="10">Guanine nucleotide-exchange factor SEC12</fullName>
    </recommendedName>
</protein>
<evidence type="ECO:0000256" key="5">
    <source>
        <dbReference type="ARBA" id="ARBA00022824"/>
    </source>
</evidence>
<evidence type="ECO:0000256" key="7">
    <source>
        <dbReference type="ARBA" id="ARBA00022927"/>
    </source>
</evidence>
<dbReference type="PANTHER" id="PTHR23284">
    <property type="entry name" value="PROLACTIN REGULATORY ELEMENT BINDING PROTEIN"/>
    <property type="match status" value="1"/>
</dbReference>
<evidence type="ECO:0000313" key="12">
    <source>
        <dbReference type="Proteomes" id="UP001642482"/>
    </source>
</evidence>
<organism evidence="11 12">
    <name type="scientific">Sporothrix eucalyptigena</name>
    <dbReference type="NCBI Taxonomy" id="1812306"/>
    <lineage>
        <taxon>Eukaryota</taxon>
        <taxon>Fungi</taxon>
        <taxon>Dikarya</taxon>
        <taxon>Ascomycota</taxon>
        <taxon>Pezizomycotina</taxon>
        <taxon>Sordariomycetes</taxon>
        <taxon>Sordariomycetidae</taxon>
        <taxon>Ophiostomatales</taxon>
        <taxon>Ophiostomataceae</taxon>
        <taxon>Sporothrix</taxon>
    </lineage>
</organism>
<gene>
    <name evidence="11" type="ORF">SEUCBS140593_009827</name>
</gene>
<keyword evidence="1 10" id="KW-0813">Transport</keyword>
<evidence type="ECO:0000256" key="9">
    <source>
        <dbReference type="ARBA" id="ARBA00023136"/>
    </source>
</evidence>
<dbReference type="InterPro" id="IPR045260">
    <property type="entry name" value="Sec12-like"/>
</dbReference>
<comment type="subcellular location">
    <subcellularLocation>
        <location evidence="10">Endoplasmic reticulum membrane</location>
        <topology evidence="10">Single-pass type II membrane protein</topology>
    </subcellularLocation>
    <subcellularLocation>
        <location evidence="10">Golgi apparatus membrane</location>
        <topology evidence="10">Single-pass type II membrane protein</topology>
    </subcellularLocation>
</comment>